<proteinExistence type="predicted"/>
<feature type="chain" id="PRO_5015546417" evidence="2">
    <location>
        <begin position="18"/>
        <end position="304"/>
    </location>
</feature>
<reference evidence="3" key="1">
    <citation type="submission" date="2018-04" db="EMBL/GenBank/DDBJ databases">
        <title>WGS assembly of Panicum hallii.</title>
        <authorList>
            <person name="Lovell J."/>
            <person name="Jenkins J."/>
            <person name="Lowry D."/>
            <person name="Mamidi S."/>
            <person name="Sreedasyam A."/>
            <person name="Weng X."/>
            <person name="Barry K."/>
            <person name="Bonette J."/>
            <person name="Campitelli B."/>
            <person name="Daum C."/>
            <person name="Gordon S."/>
            <person name="Gould B."/>
            <person name="Lipzen A."/>
            <person name="Macqueen A."/>
            <person name="Palacio-Mejia J."/>
            <person name="Plott C."/>
            <person name="Shakirov E."/>
            <person name="Shu S."/>
            <person name="Yoshinaga Y."/>
            <person name="Zane M."/>
            <person name="Rokhsar D."/>
            <person name="Grimwood J."/>
            <person name="Schmutz J."/>
            <person name="Juenger T."/>
        </authorList>
    </citation>
    <scope>NUCLEOTIDE SEQUENCE [LARGE SCALE GENOMIC DNA]</scope>
    <source>
        <strain evidence="3">FIL2</strain>
    </source>
</reference>
<evidence type="ECO:0000256" key="2">
    <source>
        <dbReference type="SAM" id="SignalP"/>
    </source>
</evidence>
<feature type="region of interest" description="Disordered" evidence="1">
    <location>
        <begin position="210"/>
        <end position="278"/>
    </location>
</feature>
<protein>
    <submittedName>
        <fullName evidence="3">Uncharacterized protein</fullName>
    </submittedName>
</protein>
<feature type="compositionally biased region" description="Low complexity" evidence="1">
    <location>
        <begin position="48"/>
        <end position="60"/>
    </location>
</feature>
<accession>A0A2S3HGX4</accession>
<feature type="region of interest" description="Disordered" evidence="1">
    <location>
        <begin position="48"/>
        <end position="113"/>
    </location>
</feature>
<feature type="compositionally biased region" description="Basic and acidic residues" evidence="1">
    <location>
        <begin position="233"/>
        <end position="255"/>
    </location>
</feature>
<keyword evidence="2" id="KW-0732">Signal</keyword>
<feature type="compositionally biased region" description="Low complexity" evidence="1">
    <location>
        <begin position="256"/>
        <end position="268"/>
    </location>
</feature>
<feature type="region of interest" description="Disordered" evidence="1">
    <location>
        <begin position="135"/>
        <end position="157"/>
    </location>
</feature>
<sequence>MQLLHFVAAWLFPGAAAMVARATTPKCHEHDNASSLAFSVEAADSASSISSPSSSSSSSSDGHPRFFTPRQQSPTASPLCFGAGAGGAGRLLRGSRGARAGPSTKHDHAAAASVAPAAKGDVVGRYLRKISRRLRKARNPNKGSPPSPRCAVDDTARERAESVARAISYCKDTLRRGAAPAQPPPSPSLDDWLHDRQEEIIASAAAHCHERTYSQTPPPRPPSPSTASVVAHGDGEESPHHGRDANDKCRGESVKAAKTAASSSPSDLAADELEKPGSFDEMEFRKIFDGDEEMIGRHFITVQI</sequence>
<dbReference type="Gramene" id="PAN22676">
    <property type="protein sequence ID" value="PAN22676"/>
    <property type="gene ID" value="PAHAL_4G036200"/>
</dbReference>
<feature type="signal peptide" evidence="2">
    <location>
        <begin position="1"/>
        <end position="17"/>
    </location>
</feature>
<dbReference type="EMBL" id="CM008049">
    <property type="protein sequence ID" value="PAN22676.1"/>
    <property type="molecule type" value="Genomic_DNA"/>
</dbReference>
<organism evidence="3">
    <name type="scientific">Panicum hallii</name>
    <dbReference type="NCBI Taxonomy" id="206008"/>
    <lineage>
        <taxon>Eukaryota</taxon>
        <taxon>Viridiplantae</taxon>
        <taxon>Streptophyta</taxon>
        <taxon>Embryophyta</taxon>
        <taxon>Tracheophyta</taxon>
        <taxon>Spermatophyta</taxon>
        <taxon>Magnoliopsida</taxon>
        <taxon>Liliopsida</taxon>
        <taxon>Poales</taxon>
        <taxon>Poaceae</taxon>
        <taxon>PACMAD clade</taxon>
        <taxon>Panicoideae</taxon>
        <taxon>Panicodae</taxon>
        <taxon>Paniceae</taxon>
        <taxon>Panicinae</taxon>
        <taxon>Panicum</taxon>
        <taxon>Panicum sect. Panicum</taxon>
    </lineage>
</organism>
<dbReference type="AlphaFoldDB" id="A0A2S3HGX4"/>
<evidence type="ECO:0000256" key="1">
    <source>
        <dbReference type="SAM" id="MobiDB-lite"/>
    </source>
</evidence>
<evidence type="ECO:0000313" key="3">
    <source>
        <dbReference type="EMBL" id="PAN22676.1"/>
    </source>
</evidence>
<feature type="compositionally biased region" description="Low complexity" evidence="1">
    <location>
        <begin position="90"/>
        <end position="101"/>
    </location>
</feature>
<name>A0A2S3HGX4_9POAL</name>
<dbReference type="Proteomes" id="UP000243499">
    <property type="component" value="Chromosome 4"/>
</dbReference>
<gene>
    <name evidence="3" type="ORF">PAHAL_4G036200</name>
</gene>